<dbReference type="EMBL" id="GGEC01034446">
    <property type="protein sequence ID" value="MBX14930.1"/>
    <property type="molecule type" value="Transcribed_RNA"/>
</dbReference>
<sequence>MYLLCCMTKCCFKVKQDCISSTFREQLSRCMPTNVPHALWCIIYDNNISALAQVGRYPRHIISLFFRLLYPWCWPSSCWNFIVSCIRAVLFSLLRLLFSGWDKLREPKRY</sequence>
<organism evidence="1">
    <name type="scientific">Rhizophora mucronata</name>
    <name type="common">Asiatic mangrove</name>
    <dbReference type="NCBI Taxonomy" id="61149"/>
    <lineage>
        <taxon>Eukaryota</taxon>
        <taxon>Viridiplantae</taxon>
        <taxon>Streptophyta</taxon>
        <taxon>Embryophyta</taxon>
        <taxon>Tracheophyta</taxon>
        <taxon>Spermatophyta</taxon>
        <taxon>Magnoliopsida</taxon>
        <taxon>eudicotyledons</taxon>
        <taxon>Gunneridae</taxon>
        <taxon>Pentapetalae</taxon>
        <taxon>rosids</taxon>
        <taxon>fabids</taxon>
        <taxon>Malpighiales</taxon>
        <taxon>Rhizophoraceae</taxon>
        <taxon>Rhizophora</taxon>
    </lineage>
</organism>
<reference evidence="1" key="1">
    <citation type="submission" date="2018-02" db="EMBL/GenBank/DDBJ databases">
        <title>Rhizophora mucronata_Transcriptome.</title>
        <authorList>
            <person name="Meera S.P."/>
            <person name="Sreeshan A."/>
            <person name="Augustine A."/>
        </authorList>
    </citation>
    <scope>NUCLEOTIDE SEQUENCE</scope>
    <source>
        <tissue evidence="1">Leaf</tissue>
    </source>
</reference>
<dbReference type="PANTHER" id="PTHR48146">
    <property type="entry name" value="K-STIMULATED PYROPHOSPHATE-ENERGIZED SODIUM PUMP PROTEIN"/>
    <property type="match status" value="1"/>
</dbReference>
<evidence type="ECO:0000313" key="1">
    <source>
        <dbReference type="EMBL" id="MBX14930.1"/>
    </source>
</evidence>
<dbReference type="PANTHER" id="PTHR48146:SF2">
    <property type="entry name" value="K-STIMULATED PYROPHOSPHATE-ENERGIZED SODIUM PUMP PROTEIN"/>
    <property type="match status" value="1"/>
</dbReference>
<dbReference type="AlphaFoldDB" id="A0A2P2LAI1"/>
<name>A0A2P2LAI1_RHIMU</name>
<accession>A0A2P2LAI1</accession>
<protein>
    <submittedName>
        <fullName evidence="1">Uncharacterized protein LOC105628231 isoform X2</fullName>
    </submittedName>
</protein>
<proteinExistence type="predicted"/>